<keyword evidence="11" id="KW-1185">Reference proteome</keyword>
<sequence>MGPGADLVSGGRPGEPGRTSRGELAVRRSLIVFLSLAVAGALTATPAMASAQGRADIPQSHPQWADPAAKVADTPPSSTVDFRVYLNLRDQSGAESAAQAVSDPHSPAFRRYLSPDQVRDRFAASDQTVSAVRNWLSSAGFHLGVVPDNRAYVTASGSADQVQRAFAVKLGKYSVKGQTLRAADKNLSVPASLSGAVLGVIGVDQATRLFKPDHTDGLTNPDAAVTQQAAGPSTAPPSKGFRNSGPCSAYYGEKTDTTDPAYQGKQLPYAPCGYMPAQLRSAYGLDQAARLGADGKGTTIAIVDAFASPTIYADASEYARRNDPAHPLTKAQFKQHIFPPTPGQEAPDQCDASGWYGEETLDVEAAHGLAPGAHILYVGGADCQDLSLDTALNYVVAGHKADIISNSYGDTGEDIPADEVKAFNQISLQAVLEGIGVYFSSGDNGDEVARLGSPSPDFSASAPWVTAVGGTSLAVGKDGRRLFETGWETGKSTLTKGVYTPGFPGAFNGGAGGGTSKLFGQPFYQKGIVPDALSTKNQTGGAKGRVVPDISAIADPNTGFLVGQTQTFPDGAYYDQYRIGGTSLASPVFAGVMAVADSLDHVHHGFINPVLYQLTSRTSAINDVQHVDGAVQRVDFVNGVDASAGLLTSARVLDYPNLTIHTTNGYDDVTGLGSPSGLPFLLLV</sequence>
<evidence type="ECO:0000259" key="9">
    <source>
        <dbReference type="PROSITE" id="PS51695"/>
    </source>
</evidence>
<feature type="domain" description="Peptidase S53" evidence="9">
    <location>
        <begin position="273"/>
        <end position="684"/>
    </location>
</feature>
<dbReference type="PANTHER" id="PTHR14218">
    <property type="entry name" value="PROTEASE S8 TRIPEPTIDYL PEPTIDASE I CLN2"/>
    <property type="match status" value="1"/>
</dbReference>
<dbReference type="SUPFAM" id="SSF54897">
    <property type="entry name" value="Protease propeptides/inhibitors"/>
    <property type="match status" value="1"/>
</dbReference>
<dbReference type="SUPFAM" id="SSF52743">
    <property type="entry name" value="Subtilisin-like"/>
    <property type="match status" value="1"/>
</dbReference>
<dbReference type="AlphaFoldDB" id="A0A2A9F8W0"/>
<evidence type="ECO:0000313" key="10">
    <source>
        <dbReference type="EMBL" id="PFG46982.1"/>
    </source>
</evidence>
<dbReference type="InterPro" id="IPR050819">
    <property type="entry name" value="Tripeptidyl-peptidase_I"/>
</dbReference>
<evidence type="ECO:0000256" key="5">
    <source>
        <dbReference type="ARBA" id="ARBA00022825"/>
    </source>
</evidence>
<dbReference type="GO" id="GO:0046872">
    <property type="term" value="F:metal ion binding"/>
    <property type="evidence" value="ECO:0007669"/>
    <property type="project" value="UniProtKB-KW"/>
</dbReference>
<name>A0A2A9F8W0_9PSEU</name>
<evidence type="ECO:0000256" key="3">
    <source>
        <dbReference type="ARBA" id="ARBA00022723"/>
    </source>
</evidence>
<protein>
    <submittedName>
        <fullName evidence="10">Subtilase family protein</fullName>
    </submittedName>
</protein>
<evidence type="ECO:0000313" key="11">
    <source>
        <dbReference type="Proteomes" id="UP000243542"/>
    </source>
</evidence>
<dbReference type="EMBL" id="PDJK01000002">
    <property type="protein sequence ID" value="PFG46982.1"/>
    <property type="molecule type" value="Genomic_DNA"/>
</dbReference>
<dbReference type="PROSITE" id="PS00138">
    <property type="entry name" value="SUBTILASE_SER"/>
    <property type="match status" value="1"/>
</dbReference>
<dbReference type="CDD" id="cd11377">
    <property type="entry name" value="Pro-peptidase_S53"/>
    <property type="match status" value="1"/>
</dbReference>
<comment type="cofactor">
    <cofactor evidence="1">
        <name>Ca(2+)</name>
        <dbReference type="ChEBI" id="CHEBI:29108"/>
    </cofactor>
</comment>
<keyword evidence="7" id="KW-0865">Zymogen</keyword>
<dbReference type="InterPro" id="IPR036852">
    <property type="entry name" value="Peptidase_S8/S53_dom_sf"/>
</dbReference>
<dbReference type="GO" id="GO:0008240">
    <property type="term" value="F:tripeptidyl-peptidase activity"/>
    <property type="evidence" value="ECO:0007669"/>
    <property type="project" value="TreeGrafter"/>
</dbReference>
<dbReference type="PROSITE" id="PS51695">
    <property type="entry name" value="SEDOLISIN"/>
    <property type="match status" value="1"/>
</dbReference>
<gene>
    <name evidence="10" type="ORF">ATK36_1989</name>
</gene>
<dbReference type="InterPro" id="IPR000209">
    <property type="entry name" value="Peptidase_S8/S53_dom"/>
</dbReference>
<dbReference type="GO" id="GO:0006508">
    <property type="term" value="P:proteolysis"/>
    <property type="evidence" value="ECO:0007669"/>
    <property type="project" value="UniProtKB-KW"/>
</dbReference>
<proteinExistence type="predicted"/>
<dbReference type="InterPro" id="IPR030400">
    <property type="entry name" value="Sedolisin_dom"/>
</dbReference>
<reference evidence="10 11" key="1">
    <citation type="submission" date="2017-10" db="EMBL/GenBank/DDBJ databases">
        <title>Sequencing the genomes of 1000 actinobacteria strains.</title>
        <authorList>
            <person name="Klenk H.-P."/>
        </authorList>
    </citation>
    <scope>NUCLEOTIDE SEQUENCE [LARGE SCALE GENOMIC DNA]</scope>
    <source>
        <strain evidence="10 11">DSM 46092</strain>
    </source>
</reference>
<keyword evidence="4" id="KW-0378">Hydrolase</keyword>
<comment type="caution">
    <text evidence="10">The sequence shown here is derived from an EMBL/GenBank/DDBJ whole genome shotgun (WGS) entry which is preliminary data.</text>
</comment>
<keyword evidence="6" id="KW-0106">Calcium</keyword>
<dbReference type="Proteomes" id="UP000243542">
    <property type="component" value="Unassembled WGS sequence"/>
</dbReference>
<dbReference type="InterPro" id="IPR015366">
    <property type="entry name" value="S53_propep"/>
</dbReference>
<dbReference type="Gene3D" id="3.40.50.200">
    <property type="entry name" value="Peptidase S8/S53 domain"/>
    <property type="match status" value="1"/>
</dbReference>
<dbReference type="SMART" id="SM00944">
    <property type="entry name" value="Pro-kuma_activ"/>
    <property type="match status" value="1"/>
</dbReference>
<dbReference type="GO" id="GO:0004252">
    <property type="term" value="F:serine-type endopeptidase activity"/>
    <property type="evidence" value="ECO:0007669"/>
    <property type="project" value="InterPro"/>
</dbReference>
<feature type="region of interest" description="Disordered" evidence="8">
    <location>
        <begin position="228"/>
        <end position="247"/>
    </location>
</feature>
<evidence type="ECO:0000256" key="8">
    <source>
        <dbReference type="SAM" id="MobiDB-lite"/>
    </source>
</evidence>
<feature type="region of interest" description="Disordered" evidence="8">
    <location>
        <begin position="1"/>
        <end position="21"/>
    </location>
</feature>
<evidence type="ECO:0000256" key="4">
    <source>
        <dbReference type="ARBA" id="ARBA00022801"/>
    </source>
</evidence>
<organism evidence="10 11">
    <name type="scientific">Amycolatopsis sulphurea</name>
    <dbReference type="NCBI Taxonomy" id="76022"/>
    <lineage>
        <taxon>Bacteria</taxon>
        <taxon>Bacillati</taxon>
        <taxon>Actinomycetota</taxon>
        <taxon>Actinomycetes</taxon>
        <taxon>Pseudonocardiales</taxon>
        <taxon>Pseudonocardiaceae</taxon>
        <taxon>Amycolatopsis</taxon>
    </lineage>
</organism>
<keyword evidence="3" id="KW-0479">Metal-binding</keyword>
<feature type="region of interest" description="Disordered" evidence="8">
    <location>
        <begin position="53"/>
        <end position="76"/>
    </location>
</feature>
<keyword evidence="5" id="KW-0720">Serine protease</keyword>
<dbReference type="InterPro" id="IPR023828">
    <property type="entry name" value="Peptidase_S8_Ser-AS"/>
</dbReference>
<dbReference type="CDD" id="cd04056">
    <property type="entry name" value="Peptidases_S53"/>
    <property type="match status" value="1"/>
</dbReference>
<evidence type="ECO:0000256" key="6">
    <source>
        <dbReference type="ARBA" id="ARBA00022837"/>
    </source>
</evidence>
<dbReference type="Pfam" id="PF00082">
    <property type="entry name" value="Peptidase_S8"/>
    <property type="match status" value="1"/>
</dbReference>
<dbReference type="Pfam" id="PF09286">
    <property type="entry name" value="Pro-kuma_activ"/>
    <property type="match status" value="1"/>
</dbReference>
<evidence type="ECO:0000256" key="2">
    <source>
        <dbReference type="ARBA" id="ARBA00022670"/>
    </source>
</evidence>
<dbReference type="PANTHER" id="PTHR14218:SF15">
    <property type="entry name" value="TRIPEPTIDYL-PEPTIDASE 1"/>
    <property type="match status" value="1"/>
</dbReference>
<accession>A0A2A9F8W0</accession>
<evidence type="ECO:0000256" key="1">
    <source>
        <dbReference type="ARBA" id="ARBA00001913"/>
    </source>
</evidence>
<keyword evidence="2" id="KW-0645">Protease</keyword>
<evidence type="ECO:0000256" key="7">
    <source>
        <dbReference type="ARBA" id="ARBA00023145"/>
    </source>
</evidence>